<evidence type="ECO:0000313" key="1">
    <source>
        <dbReference type="EMBL" id="XDJ01147.1"/>
    </source>
</evidence>
<name>A0AB39C3N6_9CAUD</name>
<accession>A0AB39C3N6</accession>
<protein>
    <submittedName>
        <fullName evidence="1">Uncharacterized protein</fullName>
    </submittedName>
</protein>
<proteinExistence type="predicted"/>
<reference evidence="1" key="1">
    <citation type="submission" date="2024-06" db="EMBL/GenBank/DDBJ databases">
        <title>This phage originates from the Bacteriophage catalogue of the Bacteriophage Competence Centre, Department of Microbiology und Biotechnology, Max Rubner-Institut, Kiel, Germany.</title>
        <authorList>
            <person name="Sprotte S."/>
            <person name="Brinks E."/>
            <person name="Hille F."/>
        </authorList>
    </citation>
    <scope>NUCLEOTIDE SEQUENCE</scope>
</reference>
<sequence length="48" mass="5850">MTVQRVITIRLFIVGCQYTDQLGITIGRHLKYLLRYHNHKDNYHYRSN</sequence>
<organism evidence="1">
    <name type="scientific">Klebsiella phage PMBT70</name>
    <dbReference type="NCBI Taxonomy" id="3229741"/>
    <lineage>
        <taxon>Viruses</taxon>
        <taxon>Duplodnaviria</taxon>
        <taxon>Heunggongvirae</taxon>
        <taxon>Uroviricota</taxon>
        <taxon>Caudoviricetes</taxon>
    </lineage>
</organism>
<dbReference type="EMBL" id="PP926511">
    <property type="protein sequence ID" value="XDJ01147.1"/>
    <property type="molecule type" value="Genomic_DNA"/>
</dbReference>